<dbReference type="EMBL" id="AP009493">
    <property type="protein sequence ID" value="BAG23812.1"/>
    <property type="molecule type" value="Genomic_DNA"/>
</dbReference>
<dbReference type="eggNOG" id="COG2755">
    <property type="taxonomic scope" value="Bacteria"/>
</dbReference>
<gene>
    <name evidence="6" type="ordered locus">SGR_6983</name>
</gene>
<accession>B1VPR2</accession>
<dbReference type="Gene3D" id="2.60.120.200">
    <property type="match status" value="3"/>
</dbReference>
<dbReference type="Proteomes" id="UP000001685">
    <property type="component" value="Chromosome"/>
</dbReference>
<feature type="compositionally biased region" description="Polar residues" evidence="3">
    <location>
        <begin position="599"/>
        <end position="614"/>
    </location>
</feature>
<keyword evidence="2" id="KW-1015">Disulfide bond</keyword>
<feature type="signal peptide" evidence="4">
    <location>
        <begin position="1"/>
        <end position="33"/>
    </location>
</feature>
<feature type="region of interest" description="Disordered" evidence="3">
    <location>
        <begin position="599"/>
        <end position="624"/>
    </location>
</feature>
<dbReference type="HOGENOM" id="CLU_003050_0_0_11"/>
<feature type="domain" description="LamG-like jellyroll fold" evidence="5">
    <location>
        <begin position="1083"/>
        <end position="1255"/>
    </location>
</feature>
<dbReference type="InterPro" id="IPR006558">
    <property type="entry name" value="LamG-like"/>
</dbReference>
<dbReference type="SMART" id="SM00560">
    <property type="entry name" value="LamGL"/>
    <property type="match status" value="2"/>
</dbReference>
<name>B1VPR2_STRGG</name>
<dbReference type="Pfam" id="PF13385">
    <property type="entry name" value="Laminin_G_3"/>
    <property type="match status" value="1"/>
</dbReference>
<dbReference type="KEGG" id="sgr:SGR_6983"/>
<keyword evidence="1 4" id="KW-0732">Signal</keyword>
<proteinExistence type="predicted"/>
<evidence type="ECO:0000256" key="3">
    <source>
        <dbReference type="SAM" id="MobiDB-lite"/>
    </source>
</evidence>
<dbReference type="SUPFAM" id="SSF49899">
    <property type="entry name" value="Concanavalin A-like lectins/glucanases"/>
    <property type="match status" value="2"/>
</dbReference>
<evidence type="ECO:0000256" key="2">
    <source>
        <dbReference type="ARBA" id="ARBA00023157"/>
    </source>
</evidence>
<evidence type="ECO:0000313" key="7">
    <source>
        <dbReference type="Proteomes" id="UP000001685"/>
    </source>
</evidence>
<feature type="compositionally biased region" description="Low complexity" evidence="3">
    <location>
        <begin position="267"/>
        <end position="288"/>
    </location>
</feature>
<evidence type="ECO:0000259" key="5">
    <source>
        <dbReference type="SMART" id="SM00560"/>
    </source>
</evidence>
<reference evidence="7" key="1">
    <citation type="journal article" date="2008" name="J. Bacteriol.">
        <title>Genome sequence of the streptomycin-producing microorganism Streptomyces griseus IFO 13350.</title>
        <authorList>
            <person name="Ohnishi Y."/>
            <person name="Ishikawa J."/>
            <person name="Hara H."/>
            <person name="Suzuki H."/>
            <person name="Ikenoya M."/>
            <person name="Ikeda H."/>
            <person name="Yamashita A."/>
            <person name="Hattori M."/>
            <person name="Horinouchi S."/>
        </authorList>
    </citation>
    <scope>NUCLEOTIDE SEQUENCE [LARGE SCALE GENOMIC DNA]</scope>
    <source>
        <strain evidence="7">JCM 4626 / NBRC 13350</strain>
    </source>
</reference>
<protein>
    <recommendedName>
        <fullName evidence="5">LamG-like jellyroll fold domain-containing protein</fullName>
    </recommendedName>
</protein>
<feature type="domain" description="LamG-like jellyroll fold" evidence="5">
    <location>
        <begin position="863"/>
        <end position="1005"/>
    </location>
</feature>
<dbReference type="GO" id="GO:0006955">
    <property type="term" value="P:immune response"/>
    <property type="evidence" value="ECO:0007669"/>
    <property type="project" value="InterPro"/>
</dbReference>
<dbReference type="PANTHER" id="PTHR46943:SF1">
    <property type="entry name" value="PENTRAXIN-RELATED PROTEIN PTX3"/>
    <property type="match status" value="1"/>
</dbReference>
<dbReference type="InterPro" id="IPR042837">
    <property type="entry name" value="PTX3"/>
</dbReference>
<dbReference type="eggNOG" id="COG3534">
    <property type="taxonomic scope" value="Bacteria"/>
</dbReference>
<sequence length="1264" mass="132608">MRHGQSGHHGGKRRILTSLTALALLAGTPALIAAPTARAAAPEAASVAGSPLNASAQAAESGQQVEVVEERTEYETTFANPDGATFTLEKSIAPVRVEKPGGGWQEPDATLVKRADGSIGPKAATVDLTFSSGGQGKDLVTIGEDRQTISLGWPGALPAPRLEGERAVYENVLPDVNLIMTATVEGFRQVLEVETPAAAASPELQSIEYSMEVEGLTVRTGAVGTMEALDGNGRVVFRSPTAQMWNSAGRSAEEGVSTQSLAGRPLSASGTRTASASAESVPVAPAAEGDPLAGPGDGDQAAVMDVAVSSDSLTVTPDAGLIEQTAPADFPVYIDPAVNATKSERTVLSSDGDVFYNFSGGDNGMSVGRCGSAVIGGTRYSCTTGTPYTNRMYYEFTAGNLKGKHILDAEFTVTETWSFSCDARWVDLERTDGISASTKWPGPGGPKSDNSWDQMGDRNVSHGRGSACSPSQPRAPVTFSDYAPEPDENLTPTVKDFAAGKFSTLTLMLKAKDESDPVAWKRFDDDAVLRVIYVGKPAVPTEYGLETGTGQVCSKDPAKPAVWSDPTPNLAATPQTASGGESGAMLRAYFDIDVKNTDGNWSDSPEPSTGSLKPTSGHVGDGADQNKTWDVPLLEGKQYRYAAYTRSYYDTSYAKYLGSGASPFCYFTIDSAAPKPPSITFNSVYSACLPSSCVPGGKPGTAGQLSFGPAAGTSDVNVAYAYKLSSDAAWRPWKSGATVTESIVPTDSGTVVLNVMTKDALNRTGENTVRFLVGEGGAPFGKWSFNETSGVGYDLSATTPALRDDVTLVGASRTSNGRRGVVTEKTITDGVMGATTATGEDKGLSLANSAYGSTPGKVLETQLSYTVAAWVRLDTTGRYFTVLGQDGTHYSPFFLGYCENVNRWCFRLADADTAVTSLDNQRADSKQPASAKVWTHLAGVVDTQSKKLHLYVNGVLQNSDDLTTGAWPSSGPLQIGRVKYKGGYVDHFAGEVDEVTVWQEAKTEGDIARDANPVDTNGKAYAELVAHYNPEAAASGATSLTDLSKYGNTVTLDSGASLDGTGLILNGSSGSATAPRRPVDDTGSFTVATEVAVTTSALASKPNGYRAQIMGQRTATGSSWGLWLEKTGTISEPVLDEDENPVLDEDGNAVPPKIVPVGRWHFGRLTADGTGTSVASDDLAALETPVGLVGTFDSRTGQITLYVGSEIQGDRLEYTAQAGTGELSIGKGWLSSAWSNFLPGRITDIRLWAGAVTDETQVTQVVGY</sequence>
<dbReference type="AlphaFoldDB" id="B1VPR2"/>
<feature type="region of interest" description="Disordered" evidence="3">
    <location>
        <begin position="246"/>
        <end position="300"/>
    </location>
</feature>
<evidence type="ECO:0000256" key="1">
    <source>
        <dbReference type="ARBA" id="ARBA00022729"/>
    </source>
</evidence>
<organism evidence="6 7">
    <name type="scientific">Streptomyces griseus subsp. griseus (strain JCM 4626 / CBS 651.72 / NBRC 13350 / KCC S-0626 / ISP 5235)</name>
    <dbReference type="NCBI Taxonomy" id="455632"/>
    <lineage>
        <taxon>Bacteria</taxon>
        <taxon>Bacillati</taxon>
        <taxon>Actinomycetota</taxon>
        <taxon>Actinomycetes</taxon>
        <taxon>Kitasatosporales</taxon>
        <taxon>Streptomycetaceae</taxon>
        <taxon>Streptomyces</taxon>
    </lineage>
</organism>
<dbReference type="InterPro" id="IPR013320">
    <property type="entry name" value="ConA-like_dom_sf"/>
</dbReference>
<evidence type="ECO:0000313" key="6">
    <source>
        <dbReference type="EMBL" id="BAG23812.1"/>
    </source>
</evidence>
<feature type="chain" id="PRO_5039425812" description="LamG-like jellyroll fold domain-containing protein" evidence="4">
    <location>
        <begin position="34"/>
        <end position="1264"/>
    </location>
</feature>
<evidence type="ECO:0000256" key="4">
    <source>
        <dbReference type="SAM" id="SignalP"/>
    </source>
</evidence>
<dbReference type="PANTHER" id="PTHR46943">
    <property type="entry name" value="PENTRAXIN-RELATED PROTEIN PTX3"/>
    <property type="match status" value="1"/>
</dbReference>
<feature type="region of interest" description="Disordered" evidence="3">
    <location>
        <begin position="434"/>
        <end position="474"/>
    </location>
</feature>
<dbReference type="InterPro" id="IPR006311">
    <property type="entry name" value="TAT_signal"/>
</dbReference>
<dbReference type="PROSITE" id="PS51318">
    <property type="entry name" value="TAT"/>
    <property type="match status" value="1"/>
</dbReference>